<evidence type="ECO:0000256" key="1">
    <source>
        <dbReference type="SAM" id="MobiDB-lite"/>
    </source>
</evidence>
<feature type="domain" description="FHA" evidence="2">
    <location>
        <begin position="40"/>
        <end position="85"/>
    </location>
</feature>
<dbReference type="InterPro" id="IPR050923">
    <property type="entry name" value="Cell_Proc_Reg/RNA_Proc"/>
</dbReference>
<dbReference type="SUPFAM" id="SSF49879">
    <property type="entry name" value="SMAD/FHA domain"/>
    <property type="match status" value="1"/>
</dbReference>
<feature type="region of interest" description="Disordered" evidence="1">
    <location>
        <begin position="283"/>
        <end position="312"/>
    </location>
</feature>
<evidence type="ECO:0000259" key="2">
    <source>
        <dbReference type="PROSITE" id="PS50006"/>
    </source>
</evidence>
<protein>
    <recommendedName>
        <fullName evidence="2">FHA domain-containing protein</fullName>
    </recommendedName>
</protein>
<dbReference type="AlphaFoldDB" id="A0A9P0EAR2"/>
<proteinExistence type="predicted"/>
<dbReference type="PANTHER" id="PTHR23308">
    <property type="entry name" value="NUCLEAR INHIBITOR OF PROTEIN PHOSPHATASE-1"/>
    <property type="match status" value="1"/>
</dbReference>
<dbReference type="PROSITE" id="PS50006">
    <property type="entry name" value="FHA_DOMAIN"/>
    <property type="match status" value="1"/>
</dbReference>
<dbReference type="EMBL" id="OV725078">
    <property type="protein sequence ID" value="CAH1393040.1"/>
    <property type="molecule type" value="Genomic_DNA"/>
</dbReference>
<dbReference type="Pfam" id="PF00498">
    <property type="entry name" value="FHA"/>
    <property type="match status" value="1"/>
</dbReference>
<dbReference type="InterPro" id="IPR008984">
    <property type="entry name" value="SMAD_FHA_dom_sf"/>
</dbReference>
<keyword evidence="4" id="KW-1185">Reference proteome</keyword>
<evidence type="ECO:0000313" key="3">
    <source>
        <dbReference type="EMBL" id="CAH1393040.1"/>
    </source>
</evidence>
<dbReference type="Proteomes" id="UP001152798">
    <property type="component" value="Chromosome 2"/>
</dbReference>
<dbReference type="Gene3D" id="2.60.200.20">
    <property type="match status" value="1"/>
</dbReference>
<organism evidence="3 4">
    <name type="scientific">Nezara viridula</name>
    <name type="common">Southern green stink bug</name>
    <name type="synonym">Cimex viridulus</name>
    <dbReference type="NCBI Taxonomy" id="85310"/>
    <lineage>
        <taxon>Eukaryota</taxon>
        <taxon>Metazoa</taxon>
        <taxon>Ecdysozoa</taxon>
        <taxon>Arthropoda</taxon>
        <taxon>Hexapoda</taxon>
        <taxon>Insecta</taxon>
        <taxon>Pterygota</taxon>
        <taxon>Neoptera</taxon>
        <taxon>Paraneoptera</taxon>
        <taxon>Hemiptera</taxon>
        <taxon>Heteroptera</taxon>
        <taxon>Panheteroptera</taxon>
        <taxon>Pentatomomorpha</taxon>
        <taxon>Pentatomoidea</taxon>
        <taxon>Pentatomidae</taxon>
        <taxon>Pentatominae</taxon>
        <taxon>Nezara</taxon>
    </lineage>
</organism>
<gene>
    <name evidence="3" type="ORF">NEZAVI_LOCUS3770</name>
</gene>
<reference evidence="3" key="1">
    <citation type="submission" date="2022-01" db="EMBL/GenBank/DDBJ databases">
        <authorList>
            <person name="King R."/>
        </authorList>
    </citation>
    <scope>NUCLEOTIDE SEQUENCE</scope>
</reference>
<dbReference type="OrthoDB" id="4096268at2759"/>
<dbReference type="InterPro" id="IPR000253">
    <property type="entry name" value="FHA_dom"/>
</dbReference>
<sequence>MANHYDIPTWAGKPPVGTHLDVMKEDKLVQKLMLDEKKCYLFGRNPQMNDICIDHQSCSRVHAAFVYHKHLQRAFLVDLGSSRPGGGARGIIEQLEGAGETGEGAAMLGLPQTSAELDNLTEFNTAHNRRISMLGIGSAEAEAAVRPKRRRRSVTFSEEEEVINPEDVDPSVGRFRDMVHTTVIPTKRNRFDGIGPTSGLTHEEVKFVHLKHFSHPTAQLYTDLPHPDNTQQQSVSLPQTSSSILSSVLASRLGISLPNPAPEVEMIRHVAVAPVVVNQVVKETDTDNSQPKKKKYAKESWPGKKTVPTLLV</sequence>
<dbReference type="Gene3D" id="6.10.250.1290">
    <property type="match status" value="1"/>
</dbReference>
<name>A0A9P0EAR2_NEZVI</name>
<accession>A0A9P0EAR2</accession>
<evidence type="ECO:0000313" key="4">
    <source>
        <dbReference type="Proteomes" id="UP001152798"/>
    </source>
</evidence>